<dbReference type="EMBL" id="VSRR010077056">
    <property type="protein sequence ID" value="MPC88216.1"/>
    <property type="molecule type" value="Genomic_DNA"/>
</dbReference>
<evidence type="ECO:0000313" key="2">
    <source>
        <dbReference type="Proteomes" id="UP000324222"/>
    </source>
</evidence>
<gene>
    <name evidence="1" type="ORF">E2C01_083114</name>
</gene>
<dbReference type="AlphaFoldDB" id="A0A5B7J2L1"/>
<reference evidence="1 2" key="1">
    <citation type="submission" date="2019-05" db="EMBL/GenBank/DDBJ databases">
        <title>Another draft genome of Portunus trituberculatus and its Hox gene families provides insights of decapod evolution.</title>
        <authorList>
            <person name="Jeong J.-H."/>
            <person name="Song I."/>
            <person name="Kim S."/>
            <person name="Choi T."/>
            <person name="Kim D."/>
            <person name="Ryu S."/>
            <person name="Kim W."/>
        </authorList>
    </citation>
    <scope>NUCLEOTIDE SEQUENCE [LARGE SCALE GENOMIC DNA]</scope>
    <source>
        <tissue evidence="1">Muscle</tissue>
    </source>
</reference>
<organism evidence="1 2">
    <name type="scientific">Portunus trituberculatus</name>
    <name type="common">Swimming crab</name>
    <name type="synonym">Neptunus trituberculatus</name>
    <dbReference type="NCBI Taxonomy" id="210409"/>
    <lineage>
        <taxon>Eukaryota</taxon>
        <taxon>Metazoa</taxon>
        <taxon>Ecdysozoa</taxon>
        <taxon>Arthropoda</taxon>
        <taxon>Crustacea</taxon>
        <taxon>Multicrustacea</taxon>
        <taxon>Malacostraca</taxon>
        <taxon>Eumalacostraca</taxon>
        <taxon>Eucarida</taxon>
        <taxon>Decapoda</taxon>
        <taxon>Pleocyemata</taxon>
        <taxon>Brachyura</taxon>
        <taxon>Eubrachyura</taxon>
        <taxon>Portunoidea</taxon>
        <taxon>Portunidae</taxon>
        <taxon>Portuninae</taxon>
        <taxon>Portunus</taxon>
    </lineage>
</organism>
<name>A0A5B7J2L1_PORTR</name>
<evidence type="ECO:0000313" key="1">
    <source>
        <dbReference type="EMBL" id="MPC88216.1"/>
    </source>
</evidence>
<dbReference type="Proteomes" id="UP000324222">
    <property type="component" value="Unassembled WGS sequence"/>
</dbReference>
<accession>A0A5B7J2L1</accession>
<proteinExistence type="predicted"/>
<protein>
    <submittedName>
        <fullName evidence="1">Uncharacterized protein</fullName>
    </submittedName>
</protein>
<comment type="caution">
    <text evidence="1">The sequence shown here is derived from an EMBL/GenBank/DDBJ whole genome shotgun (WGS) entry which is preliminary data.</text>
</comment>
<keyword evidence="2" id="KW-1185">Reference proteome</keyword>
<sequence length="38" mass="4489">MIGHLEILTPSVPRHVSYSFWLLFGDFIQLQKLIYGLR</sequence>